<evidence type="ECO:0000313" key="1">
    <source>
        <dbReference type="EMBL" id="KAK3023133.1"/>
    </source>
</evidence>
<sequence length="239" mass="26106">MVQSTAALSLAPGRKGLWRRPVAGYGPKVRIWTETRSRRSRWNGFELDCEEAPSLSECADDGSAGAATARSLVMPNASSRSRISKTAKELWDTLKSVYQAEEASTKKFLVSNYMDFKMIDDRPVSVQVRDLQLIAKDMCCRMKDLGEADVILGIKIIRSQHEIGRSRSNSGKVMSLLAIYGVDLFAAGGDDAALWQFDSEGRPIGTGGGGTIDGYDDVAIDRCGDQVMLHRGEASPLPR</sequence>
<dbReference type="PANTHER" id="PTHR47592">
    <property type="entry name" value="PBF68 PROTEIN"/>
    <property type="match status" value="1"/>
</dbReference>
<protein>
    <submittedName>
        <fullName evidence="1">Uncharacterized protein</fullName>
    </submittedName>
</protein>
<comment type="caution">
    <text evidence="1">The sequence shown here is derived from an EMBL/GenBank/DDBJ whole genome shotgun (WGS) entry which is preliminary data.</text>
</comment>
<keyword evidence="2" id="KW-1185">Reference proteome</keyword>
<dbReference type="EMBL" id="JAVXUP010000676">
    <property type="protein sequence ID" value="KAK3023133.1"/>
    <property type="molecule type" value="Genomic_DNA"/>
</dbReference>
<name>A0AA88WAV8_9ASTE</name>
<dbReference type="PANTHER" id="PTHR47592:SF27">
    <property type="entry name" value="OS08G0421700 PROTEIN"/>
    <property type="match status" value="1"/>
</dbReference>
<organism evidence="1 2">
    <name type="scientific">Escallonia herrerae</name>
    <dbReference type="NCBI Taxonomy" id="1293975"/>
    <lineage>
        <taxon>Eukaryota</taxon>
        <taxon>Viridiplantae</taxon>
        <taxon>Streptophyta</taxon>
        <taxon>Embryophyta</taxon>
        <taxon>Tracheophyta</taxon>
        <taxon>Spermatophyta</taxon>
        <taxon>Magnoliopsida</taxon>
        <taxon>eudicotyledons</taxon>
        <taxon>Gunneridae</taxon>
        <taxon>Pentapetalae</taxon>
        <taxon>asterids</taxon>
        <taxon>campanulids</taxon>
        <taxon>Escalloniales</taxon>
        <taxon>Escalloniaceae</taxon>
        <taxon>Escallonia</taxon>
    </lineage>
</organism>
<gene>
    <name evidence="1" type="ORF">RJ639_043972</name>
</gene>
<dbReference type="Proteomes" id="UP001188597">
    <property type="component" value="Unassembled WGS sequence"/>
</dbReference>
<evidence type="ECO:0000313" key="2">
    <source>
        <dbReference type="Proteomes" id="UP001188597"/>
    </source>
</evidence>
<proteinExistence type="predicted"/>
<dbReference type="AlphaFoldDB" id="A0AA88WAV8"/>
<dbReference type="Pfam" id="PF14223">
    <property type="entry name" value="Retrotran_gag_2"/>
    <property type="match status" value="1"/>
</dbReference>
<accession>A0AA88WAV8</accession>
<reference evidence="1" key="1">
    <citation type="submission" date="2022-12" db="EMBL/GenBank/DDBJ databases">
        <title>Draft genome assemblies for two species of Escallonia (Escalloniales).</title>
        <authorList>
            <person name="Chanderbali A."/>
            <person name="Dervinis C."/>
            <person name="Anghel I."/>
            <person name="Soltis D."/>
            <person name="Soltis P."/>
            <person name="Zapata F."/>
        </authorList>
    </citation>
    <scope>NUCLEOTIDE SEQUENCE</scope>
    <source>
        <strain evidence="1">UCBG64.0493</strain>
        <tissue evidence="1">Leaf</tissue>
    </source>
</reference>